<accession>E6YN95</accession>
<sequence>MIAYAQRMMACVGAWGPQGEFCVDKALEKLRTSCRERE</sequence>
<name>E6YN95_9HYPH</name>
<evidence type="ECO:0000313" key="1">
    <source>
        <dbReference type="EMBL" id="CBI78333.1"/>
    </source>
</evidence>
<organism evidence="1">
    <name type="scientific">Bartonella rochalimae ATCC BAA-1498</name>
    <dbReference type="NCBI Taxonomy" id="685782"/>
    <lineage>
        <taxon>Bacteria</taxon>
        <taxon>Pseudomonadati</taxon>
        <taxon>Pseudomonadota</taxon>
        <taxon>Alphaproteobacteria</taxon>
        <taxon>Hyphomicrobiales</taxon>
        <taxon>Bartonellaceae</taxon>
        <taxon>Bartonella</taxon>
    </lineage>
</organism>
<proteinExistence type="predicted"/>
<protein>
    <submittedName>
        <fullName evidence="1">Uncharacterized protein</fullName>
    </submittedName>
</protein>
<dbReference type="AlphaFoldDB" id="E6YN95"/>
<dbReference type="EMBL" id="FN645466">
    <property type="protein sequence ID" value="CBI78333.1"/>
    <property type="molecule type" value="Genomic_DNA"/>
</dbReference>
<reference evidence="1" key="1">
    <citation type="journal article" date="2011" name="PLoS Genet.">
        <title>Parallel evolution of a type IV secretion system in radiating lineages of the host-restricted bacterial pathogen Bartonella.</title>
        <authorList>
            <person name="Engel P."/>
            <person name="Salzburger W."/>
            <person name="Liesch M."/>
            <person name="Chang C.C."/>
            <person name="Maruyama S."/>
            <person name="Lanz C."/>
            <person name="Calteau A."/>
            <person name="Lajus A."/>
            <person name="Medigue C."/>
            <person name="Schuster S.C."/>
            <person name="Dehio C."/>
        </authorList>
    </citation>
    <scope>NUCLEOTIDE SEQUENCE</scope>
    <source>
        <strain evidence="1">ATCC BAA-1498</strain>
    </source>
</reference>
<gene>
    <name evidence="1" type="ORF">BARRO_120107</name>
</gene>